<evidence type="ECO:0000256" key="1">
    <source>
        <dbReference type="ARBA" id="ARBA00004442"/>
    </source>
</evidence>
<feature type="chain" id="PRO_5017026533" evidence="6">
    <location>
        <begin position="24"/>
        <end position="264"/>
    </location>
</feature>
<accession>A0A371R879</accession>
<organism evidence="7 8">
    <name type="scientific">Parvularcula marina</name>
    <dbReference type="NCBI Taxonomy" id="2292771"/>
    <lineage>
        <taxon>Bacteria</taxon>
        <taxon>Pseudomonadati</taxon>
        <taxon>Pseudomonadota</taxon>
        <taxon>Alphaproteobacteria</taxon>
        <taxon>Parvularculales</taxon>
        <taxon>Parvularculaceae</taxon>
        <taxon>Parvularcula</taxon>
    </lineage>
</organism>
<dbReference type="PANTHER" id="PTHR38776">
    <property type="entry name" value="MLTA-INTERACTING PROTEIN-RELATED"/>
    <property type="match status" value="1"/>
</dbReference>
<proteinExistence type="inferred from homology"/>
<reference evidence="7 8" key="1">
    <citation type="submission" date="2018-08" db="EMBL/GenBank/DDBJ databases">
        <title>Parvularcula sp. SM1705, isolated from surface water of the South Sea China.</title>
        <authorList>
            <person name="Sun L."/>
        </authorList>
    </citation>
    <scope>NUCLEOTIDE SEQUENCE [LARGE SCALE GENOMIC DNA]</scope>
    <source>
        <strain evidence="7 8">SM1705</strain>
    </source>
</reference>
<evidence type="ECO:0000256" key="6">
    <source>
        <dbReference type="SAM" id="SignalP"/>
    </source>
</evidence>
<keyword evidence="3 6" id="KW-0732">Signal</keyword>
<sequence length="264" mass="28675">MTHFRAGALLAALSGLMVSPAFAQEETPTRAIGAGVGIVSEPYAELEDDYRLFPVPLLYLDGGRISVSGTSASLMVFKSDRWEAAATAEYRFNGYEADDSPVFEGMDDRNGTLEAGGWIAYNIDETVYLTGYAVHDVLDEHGGFELRGQAAWSWNPHVATNVTPFLGIAFRSEELSDYYYGVLPGEAMTITNFNGGTGTFVRNAYAPGETLTPYAGISVRQALSSSWAVFFSARHEFLPDEVEDSPLVDDDGRSYAGLALGRLF</sequence>
<dbReference type="GO" id="GO:0009252">
    <property type="term" value="P:peptidoglycan biosynthetic process"/>
    <property type="evidence" value="ECO:0007669"/>
    <property type="project" value="TreeGrafter"/>
</dbReference>
<comment type="subcellular location">
    <subcellularLocation>
        <location evidence="1">Cell outer membrane</location>
    </subcellularLocation>
</comment>
<evidence type="ECO:0000256" key="4">
    <source>
        <dbReference type="ARBA" id="ARBA00023136"/>
    </source>
</evidence>
<dbReference type="EMBL" id="QUQO01000002">
    <property type="protein sequence ID" value="RFB01608.1"/>
    <property type="molecule type" value="Genomic_DNA"/>
</dbReference>
<dbReference type="InParanoid" id="A0A371R879"/>
<keyword evidence="5" id="KW-0998">Cell outer membrane</keyword>
<dbReference type="OrthoDB" id="7343706at2"/>
<comment type="similarity">
    <text evidence="2">Belongs to the MipA/OmpV family.</text>
</comment>
<comment type="caution">
    <text evidence="7">The sequence shown here is derived from an EMBL/GenBank/DDBJ whole genome shotgun (WGS) entry which is preliminary data.</text>
</comment>
<dbReference type="FunCoup" id="A0A371R879">
    <property type="interactions" value="59"/>
</dbReference>
<evidence type="ECO:0000256" key="5">
    <source>
        <dbReference type="ARBA" id="ARBA00023237"/>
    </source>
</evidence>
<dbReference type="RefSeq" id="WP_116393324.1">
    <property type="nucleotide sequence ID" value="NZ_QUQO01000002.1"/>
</dbReference>
<dbReference type="Pfam" id="PF06629">
    <property type="entry name" value="MipA"/>
    <property type="match status" value="1"/>
</dbReference>
<dbReference type="AlphaFoldDB" id="A0A371R879"/>
<protein>
    <submittedName>
        <fullName evidence="7">MipA/OmpV family protein</fullName>
    </submittedName>
</protein>
<keyword evidence="4" id="KW-0472">Membrane</keyword>
<feature type="signal peptide" evidence="6">
    <location>
        <begin position="1"/>
        <end position="23"/>
    </location>
</feature>
<evidence type="ECO:0000256" key="3">
    <source>
        <dbReference type="ARBA" id="ARBA00022729"/>
    </source>
</evidence>
<gene>
    <name evidence="7" type="ORF">DX908_15120</name>
</gene>
<evidence type="ECO:0000313" key="8">
    <source>
        <dbReference type="Proteomes" id="UP000264589"/>
    </source>
</evidence>
<keyword evidence="8" id="KW-1185">Reference proteome</keyword>
<dbReference type="PANTHER" id="PTHR38776:SF1">
    <property type="entry name" value="MLTA-INTERACTING PROTEIN-RELATED"/>
    <property type="match status" value="1"/>
</dbReference>
<dbReference type="Proteomes" id="UP000264589">
    <property type="component" value="Unassembled WGS sequence"/>
</dbReference>
<evidence type="ECO:0000256" key="2">
    <source>
        <dbReference type="ARBA" id="ARBA00005722"/>
    </source>
</evidence>
<dbReference type="GO" id="GO:0009279">
    <property type="term" value="C:cell outer membrane"/>
    <property type="evidence" value="ECO:0007669"/>
    <property type="project" value="UniProtKB-SubCell"/>
</dbReference>
<evidence type="ECO:0000313" key="7">
    <source>
        <dbReference type="EMBL" id="RFB01608.1"/>
    </source>
</evidence>
<name>A0A371R879_9PROT</name>
<dbReference type="InterPro" id="IPR010583">
    <property type="entry name" value="MipA"/>
</dbReference>